<evidence type="ECO:0000313" key="2">
    <source>
        <dbReference type="EMBL" id="KAA0055334.1"/>
    </source>
</evidence>
<evidence type="ECO:0000256" key="1">
    <source>
        <dbReference type="SAM" id="MobiDB-lite"/>
    </source>
</evidence>
<dbReference type="PANTHER" id="PTHR31198:SF1">
    <property type="entry name" value="CENTROSOMAL AT-AC SPLICING FACTOR"/>
    <property type="match status" value="1"/>
</dbReference>
<dbReference type="AlphaFoldDB" id="A0A5A7UJL1"/>
<feature type="compositionally biased region" description="Polar residues" evidence="1">
    <location>
        <begin position="252"/>
        <end position="271"/>
    </location>
</feature>
<comment type="caution">
    <text evidence="2">The sequence shown here is derived from an EMBL/GenBank/DDBJ whole genome shotgun (WGS) entry which is preliminary data.</text>
</comment>
<dbReference type="OrthoDB" id="1892805at2759"/>
<proteinExistence type="predicted"/>
<dbReference type="Proteomes" id="UP000321393">
    <property type="component" value="Unassembled WGS sequence"/>
</dbReference>
<protein>
    <submittedName>
        <fullName evidence="2">TITAN-like protein isoform X1</fullName>
    </submittedName>
</protein>
<dbReference type="EMBL" id="SSTE01008544">
    <property type="protein sequence ID" value="KAA0055334.1"/>
    <property type="molecule type" value="Genomic_DNA"/>
</dbReference>
<gene>
    <name evidence="2" type="ORF">E6C27_scaffold80G001780</name>
</gene>
<dbReference type="STRING" id="1194695.A0A5A7UJL1"/>
<dbReference type="PANTHER" id="PTHR31198">
    <property type="entry name" value="COILED-COIL DOMAIN-CONTAINING PROTEIN 84"/>
    <property type="match status" value="1"/>
</dbReference>
<name>A0A5A7UJL1_CUCMM</name>
<reference evidence="2 3" key="1">
    <citation type="submission" date="2019-08" db="EMBL/GenBank/DDBJ databases">
        <title>Draft genome sequences of two oriental melons (Cucumis melo L. var makuwa).</title>
        <authorList>
            <person name="Kwon S.-Y."/>
        </authorList>
    </citation>
    <scope>NUCLEOTIDE SEQUENCE [LARGE SCALE GENOMIC DNA]</scope>
    <source>
        <strain evidence="3">cv. SW 3</strain>
        <tissue evidence="2">Leaf</tissue>
    </source>
</reference>
<evidence type="ECO:0000313" key="3">
    <source>
        <dbReference type="Proteomes" id="UP000321393"/>
    </source>
</evidence>
<accession>A0A5A7UJL1</accession>
<feature type="region of interest" description="Disordered" evidence="1">
    <location>
        <begin position="252"/>
        <end position="280"/>
    </location>
</feature>
<dbReference type="Pfam" id="PF14968">
    <property type="entry name" value="CCDC84"/>
    <property type="match status" value="1"/>
</dbReference>
<dbReference type="InterPro" id="IPR028015">
    <property type="entry name" value="CCDC84-like"/>
</dbReference>
<organism evidence="2 3">
    <name type="scientific">Cucumis melo var. makuwa</name>
    <name type="common">Oriental melon</name>
    <dbReference type="NCBI Taxonomy" id="1194695"/>
    <lineage>
        <taxon>Eukaryota</taxon>
        <taxon>Viridiplantae</taxon>
        <taxon>Streptophyta</taxon>
        <taxon>Embryophyta</taxon>
        <taxon>Tracheophyta</taxon>
        <taxon>Spermatophyta</taxon>
        <taxon>Magnoliopsida</taxon>
        <taxon>eudicotyledons</taxon>
        <taxon>Gunneridae</taxon>
        <taxon>Pentapetalae</taxon>
        <taxon>rosids</taxon>
        <taxon>fabids</taxon>
        <taxon>Cucurbitales</taxon>
        <taxon>Cucurbitaceae</taxon>
        <taxon>Benincaseae</taxon>
        <taxon>Cucumis</taxon>
    </lineage>
</organism>
<sequence length="479" mass="54324">MKKKELKKSAYEYCLVCKLNHDQGQRHKYFPNHKKSLSSFLSRFEIKLSDVRFFLKTPFRLSPEFASHNRFWCIFCDVQVDETDSSFACSNAIKHLASADHLKNLKHFFWKYGGDVERLDSYRILEADVAKWEKKCKVQSVSASSSLGPANDIHNQVQYENFDNFGNNNIHSVESSSSISVLPLHSYTNEYQVSNSSYSGSSDVSNLVSFPHDTTVSLHDGSCSDAHLWSSKNLTLSEVNKHYQLDSGRTCTANGQSSGQGMYGTHQNETTANKESHPEGFQTLTRISSIVTGDSGGNVHSGMLPPWLEKPEDSGFNVQIRPMVRGGVFSLKESAKSKKLNPKRVGAAWAEKRKMELEMEKRGEIVQSYDDKNWLPNFGRVWQSGSRKESRKEFEKEKSKLLMVENSPETNVNIQPYISKRMRRDQENKEDAANYTSLDDGLLAFFSNAGWANRGLAKQLFHISCLHLFPVAAEKLPRD</sequence>